<proteinExistence type="predicted"/>
<accession>A0A2W5UHL1</accession>
<evidence type="ECO:0000259" key="1">
    <source>
        <dbReference type="Pfam" id="PF07238"/>
    </source>
</evidence>
<evidence type="ECO:0000313" key="2">
    <source>
        <dbReference type="EMBL" id="PZR08428.1"/>
    </source>
</evidence>
<feature type="domain" description="PilZ" evidence="1">
    <location>
        <begin position="110"/>
        <end position="206"/>
    </location>
</feature>
<reference evidence="2 3" key="1">
    <citation type="submission" date="2017-08" db="EMBL/GenBank/DDBJ databases">
        <title>Infants hospitalized years apart are colonized by the same room-sourced microbial strains.</title>
        <authorList>
            <person name="Brooks B."/>
            <person name="Olm M.R."/>
            <person name="Firek B.A."/>
            <person name="Baker R."/>
            <person name="Thomas B.C."/>
            <person name="Morowitz M.J."/>
            <person name="Banfield J.F."/>
        </authorList>
    </citation>
    <scope>NUCLEOTIDE SEQUENCE [LARGE SCALE GENOMIC DNA]</scope>
    <source>
        <strain evidence="2">S2_003_000_R2_14</strain>
    </source>
</reference>
<name>A0A2W5UHL1_9BACT</name>
<organism evidence="2 3">
    <name type="scientific">Archangium gephyra</name>
    <dbReference type="NCBI Taxonomy" id="48"/>
    <lineage>
        <taxon>Bacteria</taxon>
        <taxon>Pseudomonadati</taxon>
        <taxon>Myxococcota</taxon>
        <taxon>Myxococcia</taxon>
        <taxon>Myxococcales</taxon>
        <taxon>Cystobacterineae</taxon>
        <taxon>Archangiaceae</taxon>
        <taxon>Archangium</taxon>
    </lineage>
</organism>
<dbReference type="SUPFAM" id="SSF141371">
    <property type="entry name" value="PilZ domain-like"/>
    <property type="match status" value="1"/>
</dbReference>
<dbReference type="InterPro" id="IPR009875">
    <property type="entry name" value="PilZ_domain"/>
</dbReference>
<dbReference type="Proteomes" id="UP000249061">
    <property type="component" value="Unassembled WGS sequence"/>
</dbReference>
<sequence length="208" mass="22250">MGAAVTALKVRYPHRRALLAAARAEGPVLSLFVPGHTELAPGTALAIEVSLDDSSLRFSLNGTVRAQFQRIARQEPGLAVVFTGEAKRPVAEMVAICAGRSVEDGTALDSRLQVDVSCLVDVSGQSVRAVMRDVSNSGAFIGTPSAPSLRPESELTVRFDPLFGRWGGNPLAARVVWVGHKHGMSGFGVRFLESAAIVRERLKKHLVR</sequence>
<protein>
    <recommendedName>
        <fullName evidence="1">PilZ domain-containing protein</fullName>
    </recommendedName>
</protein>
<gene>
    <name evidence="2" type="ORF">DI536_24940</name>
</gene>
<dbReference type="Pfam" id="PF07238">
    <property type="entry name" value="PilZ"/>
    <property type="match status" value="1"/>
</dbReference>
<comment type="caution">
    <text evidence="2">The sequence shown here is derived from an EMBL/GenBank/DDBJ whole genome shotgun (WGS) entry which is preliminary data.</text>
</comment>
<dbReference type="EMBL" id="QFQP01000025">
    <property type="protein sequence ID" value="PZR08428.1"/>
    <property type="molecule type" value="Genomic_DNA"/>
</dbReference>
<dbReference type="AlphaFoldDB" id="A0A2W5UHL1"/>
<evidence type="ECO:0000313" key="3">
    <source>
        <dbReference type="Proteomes" id="UP000249061"/>
    </source>
</evidence>
<dbReference type="Gene3D" id="2.40.10.220">
    <property type="entry name" value="predicted glycosyltransferase like domains"/>
    <property type="match status" value="1"/>
</dbReference>
<dbReference type="GO" id="GO:0035438">
    <property type="term" value="F:cyclic-di-GMP binding"/>
    <property type="evidence" value="ECO:0007669"/>
    <property type="project" value="InterPro"/>
</dbReference>